<sequence length="582" mass="60917">MHSYQQHDGTSPAFIQYHNSGQCLGSSTGGFGATMPVPSLQSLPSPTRSGRRQSPRPLILSPSGNVSTYSSATSTARQAAAPYPSVAHSHTQQSLPRSLGGRRHSATASQVTPGLTSVPTSAPLVPGPTWFPSQQQGYSGGDSSSQQHPQLHGSLPMLASAAAAAQHHQLHQQPLPSAVVQPGLASPTYNSSAPLSYSSSISIDSLSQLPTPTSPAGSSSLGSKDSVAPVSAKHLYSLNEETGMLTCHACAKVMPLSRRPRGSPCLQYTIRYHEQTTQHSICAAGFFLWHHRPPTSRPSSYAPPPNLARYSGNLTLTALECLVYNPLYSVTRTPTGEKLITCHICNQHFGSPASSFSSSPPPTSPTASSAAPGMDLVSATVAHESSQHHDRAIVACAMRLVRRWGRLVVHQPSGEVQDVVISDKEREWYAERMAAAALVEIRPRAESNASLSSLGGTSMPMAHGTTQWSPVATAAADGSLMSPTFLDKGCPQSVYAQHQMHTSGVSPAAGDEAGMVLTPLLGMPGAAAGAGGQFQHAQRRPFPPPVAPGGRGGTVDQAYQASLSTSPPVGASGRIRVTDLLN</sequence>
<evidence type="ECO:0000313" key="3">
    <source>
        <dbReference type="Proteomes" id="UP000193411"/>
    </source>
</evidence>
<reference evidence="2 3" key="1">
    <citation type="submission" date="2016-07" db="EMBL/GenBank/DDBJ databases">
        <title>Pervasive Adenine N6-methylation of Active Genes in Fungi.</title>
        <authorList>
            <consortium name="DOE Joint Genome Institute"/>
            <person name="Mondo S.J."/>
            <person name="Dannebaum R.O."/>
            <person name="Kuo R.C."/>
            <person name="Labutti K."/>
            <person name="Haridas S."/>
            <person name="Kuo A."/>
            <person name="Salamov A."/>
            <person name="Ahrendt S.R."/>
            <person name="Lipzen A."/>
            <person name="Sullivan W."/>
            <person name="Andreopoulos W.B."/>
            <person name="Clum A."/>
            <person name="Lindquist E."/>
            <person name="Daum C."/>
            <person name="Ramamoorthy G.K."/>
            <person name="Gryganskyi A."/>
            <person name="Culley D."/>
            <person name="Magnuson J.K."/>
            <person name="James T.Y."/>
            <person name="O'Malley M.A."/>
            <person name="Stajich J.E."/>
            <person name="Spatafora J.W."/>
            <person name="Visel A."/>
            <person name="Grigoriev I.V."/>
        </authorList>
    </citation>
    <scope>NUCLEOTIDE SEQUENCE [LARGE SCALE GENOMIC DNA]</scope>
    <source>
        <strain evidence="2 3">PL171</strain>
    </source>
</reference>
<feature type="region of interest" description="Disordered" evidence="1">
    <location>
        <begin position="206"/>
        <end position="226"/>
    </location>
</feature>
<organism evidence="2 3">
    <name type="scientific">Catenaria anguillulae PL171</name>
    <dbReference type="NCBI Taxonomy" id="765915"/>
    <lineage>
        <taxon>Eukaryota</taxon>
        <taxon>Fungi</taxon>
        <taxon>Fungi incertae sedis</taxon>
        <taxon>Blastocladiomycota</taxon>
        <taxon>Blastocladiomycetes</taxon>
        <taxon>Blastocladiales</taxon>
        <taxon>Catenariaceae</taxon>
        <taxon>Catenaria</taxon>
    </lineage>
</organism>
<feature type="region of interest" description="Disordered" evidence="1">
    <location>
        <begin position="527"/>
        <end position="556"/>
    </location>
</feature>
<feature type="compositionally biased region" description="Polar residues" evidence="1">
    <location>
        <begin position="106"/>
        <end position="120"/>
    </location>
</feature>
<accession>A0A1Y2HU13</accession>
<dbReference type="Proteomes" id="UP000193411">
    <property type="component" value="Unassembled WGS sequence"/>
</dbReference>
<comment type="caution">
    <text evidence="2">The sequence shown here is derived from an EMBL/GenBank/DDBJ whole genome shotgun (WGS) entry which is preliminary data.</text>
</comment>
<feature type="region of interest" description="Disordered" evidence="1">
    <location>
        <begin position="352"/>
        <end position="372"/>
    </location>
</feature>
<proteinExistence type="predicted"/>
<feature type="compositionally biased region" description="Low complexity" evidence="1">
    <location>
        <begin position="133"/>
        <end position="147"/>
    </location>
</feature>
<feature type="compositionally biased region" description="Polar residues" evidence="1">
    <location>
        <begin position="208"/>
        <end position="223"/>
    </location>
</feature>
<gene>
    <name evidence="2" type="ORF">BCR44DRAFT_1497928</name>
</gene>
<feature type="compositionally biased region" description="Polar residues" evidence="1">
    <location>
        <begin position="39"/>
        <end position="48"/>
    </location>
</feature>
<dbReference type="AlphaFoldDB" id="A0A1Y2HU13"/>
<name>A0A1Y2HU13_9FUNG</name>
<feature type="compositionally biased region" description="Low complexity" evidence="1">
    <location>
        <begin position="67"/>
        <end position="81"/>
    </location>
</feature>
<evidence type="ECO:0000256" key="1">
    <source>
        <dbReference type="SAM" id="MobiDB-lite"/>
    </source>
</evidence>
<keyword evidence="3" id="KW-1185">Reference proteome</keyword>
<evidence type="ECO:0000313" key="2">
    <source>
        <dbReference type="EMBL" id="ORZ37454.1"/>
    </source>
</evidence>
<dbReference type="EMBL" id="MCFL01000012">
    <property type="protein sequence ID" value="ORZ37454.1"/>
    <property type="molecule type" value="Genomic_DNA"/>
</dbReference>
<protein>
    <submittedName>
        <fullName evidence="2">Uncharacterized protein</fullName>
    </submittedName>
</protein>
<dbReference type="OrthoDB" id="5599528at2759"/>
<feature type="region of interest" description="Disordered" evidence="1">
    <location>
        <begin position="34"/>
        <end position="151"/>
    </location>
</feature>